<sequence>MGSWAPEIPLESALAHSKPRTPTATGAAKSKWRLNSQRPAGPGAWGWPVDAVASDGVAASNAESTWARLRDLDPRELRSSAASLEDPPGDPGPAKQVRRRLGGSRNRGEP</sequence>
<reference evidence="2" key="1">
    <citation type="journal article" date="2022" name="bioRxiv">
        <title>Sequencing and chromosome-scale assembly of the giantPleurodeles waltlgenome.</title>
        <authorList>
            <person name="Brown T."/>
            <person name="Elewa A."/>
            <person name="Iarovenko S."/>
            <person name="Subramanian E."/>
            <person name="Araus A.J."/>
            <person name="Petzold A."/>
            <person name="Susuki M."/>
            <person name="Suzuki K.-i.T."/>
            <person name="Hayashi T."/>
            <person name="Toyoda A."/>
            <person name="Oliveira C."/>
            <person name="Osipova E."/>
            <person name="Leigh N.D."/>
            <person name="Simon A."/>
            <person name="Yun M.H."/>
        </authorList>
    </citation>
    <scope>NUCLEOTIDE SEQUENCE</scope>
    <source>
        <strain evidence="2">20211129_DDA</strain>
        <tissue evidence="2">Liver</tissue>
    </source>
</reference>
<keyword evidence="3" id="KW-1185">Reference proteome</keyword>
<evidence type="ECO:0000313" key="2">
    <source>
        <dbReference type="EMBL" id="KAJ1107467.1"/>
    </source>
</evidence>
<gene>
    <name evidence="2" type="ORF">NDU88_004857</name>
</gene>
<accession>A0AAV7MW50</accession>
<feature type="region of interest" description="Disordered" evidence="1">
    <location>
        <begin position="70"/>
        <end position="110"/>
    </location>
</feature>
<comment type="caution">
    <text evidence="2">The sequence shown here is derived from an EMBL/GenBank/DDBJ whole genome shotgun (WGS) entry which is preliminary data.</text>
</comment>
<dbReference type="AlphaFoldDB" id="A0AAV7MW50"/>
<organism evidence="2 3">
    <name type="scientific">Pleurodeles waltl</name>
    <name type="common">Iberian ribbed newt</name>
    <dbReference type="NCBI Taxonomy" id="8319"/>
    <lineage>
        <taxon>Eukaryota</taxon>
        <taxon>Metazoa</taxon>
        <taxon>Chordata</taxon>
        <taxon>Craniata</taxon>
        <taxon>Vertebrata</taxon>
        <taxon>Euteleostomi</taxon>
        <taxon>Amphibia</taxon>
        <taxon>Batrachia</taxon>
        <taxon>Caudata</taxon>
        <taxon>Salamandroidea</taxon>
        <taxon>Salamandridae</taxon>
        <taxon>Pleurodelinae</taxon>
        <taxon>Pleurodeles</taxon>
    </lineage>
</organism>
<dbReference type="EMBL" id="JANPWB010000013">
    <property type="protein sequence ID" value="KAJ1107467.1"/>
    <property type="molecule type" value="Genomic_DNA"/>
</dbReference>
<evidence type="ECO:0000313" key="3">
    <source>
        <dbReference type="Proteomes" id="UP001066276"/>
    </source>
</evidence>
<dbReference type="Proteomes" id="UP001066276">
    <property type="component" value="Chromosome 9"/>
</dbReference>
<evidence type="ECO:0000256" key="1">
    <source>
        <dbReference type="SAM" id="MobiDB-lite"/>
    </source>
</evidence>
<name>A0AAV7MW50_PLEWA</name>
<proteinExistence type="predicted"/>
<feature type="region of interest" description="Disordered" evidence="1">
    <location>
        <begin position="1"/>
        <end position="49"/>
    </location>
</feature>
<protein>
    <submittedName>
        <fullName evidence="2">Uncharacterized protein</fullName>
    </submittedName>
</protein>